<keyword evidence="2" id="KW-0489">Methyltransferase</keyword>
<proteinExistence type="predicted"/>
<dbReference type="InterPro" id="IPR006342">
    <property type="entry name" value="FkbM_mtfrase"/>
</dbReference>
<sequence>MALKTLASLDLRGATVVDVGANKGIYSFWLSRAVGRSGRVHAFEPQPEMVRYIQSRKQSFDLANVATWETALSDHYGDAQLTRQGIGVGSASLCQERSHPGDQLISVPLAVLDDFELPNLRFIKCDVEGHELSVLEGARRSIETHRPLVQFESVSADAGRLFSFFEELGYRGTMYLDDQYLPYSAGWQIPHPKFGLGGHRDFLFFPETAIGSTIPDSLYRRMTSSAQWADAITAPRVRAAS</sequence>
<dbReference type="PANTHER" id="PTHR34203:SF15">
    <property type="entry name" value="SLL1173 PROTEIN"/>
    <property type="match status" value="1"/>
</dbReference>
<dbReference type="SUPFAM" id="SSF53335">
    <property type="entry name" value="S-adenosyl-L-methionine-dependent methyltransferases"/>
    <property type="match status" value="1"/>
</dbReference>
<accession>A0A7S9DCI5</accession>
<dbReference type="Proteomes" id="UP000594621">
    <property type="component" value="Chromosome"/>
</dbReference>
<keyword evidence="2" id="KW-0808">Transferase</keyword>
<protein>
    <submittedName>
        <fullName evidence="2">FkbM family methyltransferase</fullName>
    </submittedName>
</protein>
<dbReference type="KEGG" id="bcou:IC761_18205"/>
<dbReference type="GO" id="GO:0032259">
    <property type="term" value="P:methylation"/>
    <property type="evidence" value="ECO:0007669"/>
    <property type="project" value="UniProtKB-KW"/>
</dbReference>
<reference evidence="2 3" key="1">
    <citation type="submission" date="2020-09" db="EMBL/GenBank/DDBJ databases">
        <title>Complete genomes of bradyrhizobia occurring on native shrubby legumes in Australia.</title>
        <authorList>
            <person name="Lafay B."/>
        </authorList>
    </citation>
    <scope>NUCLEOTIDE SEQUENCE [LARGE SCALE GENOMIC DNA]</scope>
    <source>
        <strain evidence="2 3">BDV5040</strain>
    </source>
</reference>
<name>A0A7S9DCI5_9BRAD</name>
<dbReference type="EMBL" id="CP061379">
    <property type="protein sequence ID" value="QPF95240.1"/>
    <property type="molecule type" value="Genomic_DNA"/>
</dbReference>
<gene>
    <name evidence="2" type="ORF">IC761_18205</name>
</gene>
<dbReference type="Gene3D" id="3.40.50.150">
    <property type="entry name" value="Vaccinia Virus protein VP39"/>
    <property type="match status" value="1"/>
</dbReference>
<evidence type="ECO:0000313" key="2">
    <source>
        <dbReference type="EMBL" id="QPF95240.1"/>
    </source>
</evidence>
<dbReference type="GO" id="GO:0008168">
    <property type="term" value="F:methyltransferase activity"/>
    <property type="evidence" value="ECO:0007669"/>
    <property type="project" value="UniProtKB-KW"/>
</dbReference>
<feature type="domain" description="Methyltransferase FkbM" evidence="1">
    <location>
        <begin position="18"/>
        <end position="171"/>
    </location>
</feature>
<dbReference type="NCBIfam" id="TIGR01444">
    <property type="entry name" value="fkbM_fam"/>
    <property type="match status" value="1"/>
</dbReference>
<dbReference type="AlphaFoldDB" id="A0A7S9DCI5"/>
<dbReference type="InterPro" id="IPR029063">
    <property type="entry name" value="SAM-dependent_MTases_sf"/>
</dbReference>
<keyword evidence="3" id="KW-1185">Reference proteome</keyword>
<evidence type="ECO:0000259" key="1">
    <source>
        <dbReference type="Pfam" id="PF05050"/>
    </source>
</evidence>
<dbReference type="PANTHER" id="PTHR34203">
    <property type="entry name" value="METHYLTRANSFERASE, FKBM FAMILY PROTEIN"/>
    <property type="match status" value="1"/>
</dbReference>
<dbReference type="InterPro" id="IPR052514">
    <property type="entry name" value="SAM-dependent_MTase"/>
</dbReference>
<organism evidence="2 3">
    <name type="scientific">Bradyrhizobium commune</name>
    <dbReference type="NCBI Taxonomy" id="83627"/>
    <lineage>
        <taxon>Bacteria</taxon>
        <taxon>Pseudomonadati</taxon>
        <taxon>Pseudomonadota</taxon>
        <taxon>Alphaproteobacteria</taxon>
        <taxon>Hyphomicrobiales</taxon>
        <taxon>Nitrobacteraceae</taxon>
        <taxon>Bradyrhizobium</taxon>
    </lineage>
</organism>
<evidence type="ECO:0000313" key="3">
    <source>
        <dbReference type="Proteomes" id="UP000594621"/>
    </source>
</evidence>
<dbReference type="Pfam" id="PF05050">
    <property type="entry name" value="Methyltransf_21"/>
    <property type="match status" value="1"/>
</dbReference>